<dbReference type="GO" id="GO:0008270">
    <property type="term" value="F:zinc ion binding"/>
    <property type="evidence" value="ECO:0007669"/>
    <property type="project" value="UniProtKB-KW"/>
</dbReference>
<accession>A0A6L2KK97</accession>
<feature type="region of interest" description="Disordered" evidence="3">
    <location>
        <begin position="413"/>
        <end position="435"/>
    </location>
</feature>
<keyword evidence="1" id="KW-0479">Metal-binding</keyword>
<dbReference type="PANTHER" id="PTHR11439:SF495">
    <property type="entry name" value="REVERSE TRANSCRIPTASE, RNA-DEPENDENT DNA POLYMERASE-RELATED"/>
    <property type="match status" value="1"/>
</dbReference>
<dbReference type="PANTHER" id="PTHR11439">
    <property type="entry name" value="GAG-POL-RELATED RETROTRANSPOSON"/>
    <property type="match status" value="1"/>
</dbReference>
<feature type="compositionally biased region" description="Basic and acidic residues" evidence="3">
    <location>
        <begin position="413"/>
        <end position="424"/>
    </location>
</feature>
<feature type="region of interest" description="Disordered" evidence="3">
    <location>
        <begin position="351"/>
        <end position="399"/>
    </location>
</feature>
<comment type="caution">
    <text evidence="5">The sequence shown here is derived from an EMBL/GenBank/DDBJ whole genome shotgun (WGS) entry which is preliminary data.</text>
</comment>
<feature type="compositionally biased region" description="Pro residues" evidence="3">
    <location>
        <begin position="17"/>
        <end position="26"/>
    </location>
</feature>
<name>A0A6L2KK97_TANCI</name>
<reference evidence="5" key="1">
    <citation type="journal article" date="2019" name="Sci. Rep.">
        <title>Draft genome of Tanacetum cinerariifolium, the natural source of mosquito coil.</title>
        <authorList>
            <person name="Yamashiro T."/>
            <person name="Shiraishi A."/>
            <person name="Satake H."/>
            <person name="Nakayama K."/>
        </authorList>
    </citation>
    <scope>NUCLEOTIDE SEQUENCE</scope>
</reference>
<dbReference type="Pfam" id="PF00098">
    <property type="entry name" value="zf-CCHC"/>
    <property type="match status" value="1"/>
</dbReference>
<feature type="coiled-coil region" evidence="2">
    <location>
        <begin position="1359"/>
        <end position="1386"/>
    </location>
</feature>
<feature type="compositionally biased region" description="Acidic residues" evidence="3">
    <location>
        <begin position="386"/>
        <end position="395"/>
    </location>
</feature>
<dbReference type="SMART" id="SM00343">
    <property type="entry name" value="ZnF_C2HC"/>
    <property type="match status" value="1"/>
</dbReference>
<keyword evidence="2" id="KW-0175">Coiled coil</keyword>
<dbReference type="Pfam" id="PF13976">
    <property type="entry name" value="gag_pre-integrs"/>
    <property type="match status" value="1"/>
</dbReference>
<dbReference type="InterPro" id="IPR057670">
    <property type="entry name" value="SH3_retrovirus"/>
</dbReference>
<protein>
    <recommendedName>
        <fullName evidence="4">CCHC-type domain-containing protein</fullName>
    </recommendedName>
</protein>
<evidence type="ECO:0000256" key="2">
    <source>
        <dbReference type="SAM" id="Coils"/>
    </source>
</evidence>
<dbReference type="Gene3D" id="4.10.60.10">
    <property type="entry name" value="Zinc finger, CCHC-type"/>
    <property type="match status" value="1"/>
</dbReference>
<dbReference type="GO" id="GO:0003676">
    <property type="term" value="F:nucleic acid binding"/>
    <property type="evidence" value="ECO:0007669"/>
    <property type="project" value="InterPro"/>
</dbReference>
<keyword evidence="1" id="KW-0863">Zinc-finger</keyword>
<dbReference type="InterPro" id="IPR012337">
    <property type="entry name" value="RNaseH-like_sf"/>
</dbReference>
<dbReference type="EMBL" id="BKCJ010002635">
    <property type="protein sequence ID" value="GEU49911.1"/>
    <property type="molecule type" value="Genomic_DNA"/>
</dbReference>
<dbReference type="SUPFAM" id="SSF53098">
    <property type="entry name" value="Ribonuclease H-like"/>
    <property type="match status" value="1"/>
</dbReference>
<feature type="compositionally biased region" description="Polar residues" evidence="3">
    <location>
        <begin position="365"/>
        <end position="381"/>
    </location>
</feature>
<dbReference type="InterPro" id="IPR013103">
    <property type="entry name" value="RVT_2"/>
</dbReference>
<gene>
    <name evidence="5" type="ORF">Tci_021889</name>
</gene>
<dbReference type="InterPro" id="IPR036397">
    <property type="entry name" value="RNaseH_sf"/>
</dbReference>
<dbReference type="InterPro" id="IPR001878">
    <property type="entry name" value="Znf_CCHC"/>
</dbReference>
<dbReference type="SUPFAM" id="SSF57756">
    <property type="entry name" value="Retrovirus zinc finger-like domains"/>
    <property type="match status" value="1"/>
</dbReference>
<keyword evidence="1" id="KW-0862">Zinc</keyword>
<feature type="region of interest" description="Disordered" evidence="3">
    <location>
        <begin position="1"/>
        <end position="27"/>
    </location>
</feature>
<dbReference type="CDD" id="cd09272">
    <property type="entry name" value="RNase_HI_RT_Ty1"/>
    <property type="match status" value="1"/>
</dbReference>
<organism evidence="5">
    <name type="scientific">Tanacetum cinerariifolium</name>
    <name type="common">Dalmatian daisy</name>
    <name type="synonym">Chrysanthemum cinerariifolium</name>
    <dbReference type="NCBI Taxonomy" id="118510"/>
    <lineage>
        <taxon>Eukaryota</taxon>
        <taxon>Viridiplantae</taxon>
        <taxon>Streptophyta</taxon>
        <taxon>Embryophyta</taxon>
        <taxon>Tracheophyta</taxon>
        <taxon>Spermatophyta</taxon>
        <taxon>Magnoliopsida</taxon>
        <taxon>eudicotyledons</taxon>
        <taxon>Gunneridae</taxon>
        <taxon>Pentapetalae</taxon>
        <taxon>asterids</taxon>
        <taxon>campanulids</taxon>
        <taxon>Asterales</taxon>
        <taxon>Asteraceae</taxon>
        <taxon>Asteroideae</taxon>
        <taxon>Anthemideae</taxon>
        <taxon>Anthemidinae</taxon>
        <taxon>Tanacetum</taxon>
    </lineage>
</organism>
<dbReference type="PROSITE" id="PS50158">
    <property type="entry name" value="ZF_CCHC"/>
    <property type="match status" value="1"/>
</dbReference>
<evidence type="ECO:0000313" key="5">
    <source>
        <dbReference type="EMBL" id="GEU49911.1"/>
    </source>
</evidence>
<evidence type="ECO:0000256" key="3">
    <source>
        <dbReference type="SAM" id="MobiDB-lite"/>
    </source>
</evidence>
<evidence type="ECO:0000259" key="4">
    <source>
        <dbReference type="PROSITE" id="PS50158"/>
    </source>
</evidence>
<sequence>MTGDDNHDGDQPETSNPTPPVPPPTQQIPYTVSSIKLLILKKGEYDIWAMKMEHYLSHTDYPIWQVIQNGNGPVSFTTDTNGMINVLPPKTAKEIHGAGVLHEYVNQKFLRSLPSSWSQVALIMRTKPGLNTLSFDDLYNNLRVFERDVKCTTASSSNTQNVAFVSADNTSSTNDINDDDLEVMDLKWQVAMISMRIKKFHKRTDRKLQFDTKDPVGFDKTKMECFNCHKMGHFARDCRAKWNQDSRIRDGGYNGNKARDNGKRPAYQDDSKALVTIDGEDIGWSRHVEEDTQNYAMMAYSSSNSECDLENTPVNDRYAEGMHAVPPPMIENYMPSGPNVEIDYSKFTYGPTQTSVDESDAKTCENASCESDSSVETTTSMPAPEYESDSDDDSVSDVSKNIETPSFAFTDSVKHVKSPRENIKETGTPNHIPKIEKHDRYGHTRKGLDYTRKACFVCGNKAHLADYQEFKGGSVAFGCSNGRITVSQMCDKKNKVLFTDTNCLVLSPDFKLPDENQVLLKIPRQHNMYSFNLKNIDPSGELSYLFAKALIDESNKWHRRLGHVNFKNLNKLMKGNIVRGLPSKIFENNHTCVACQKEKQHKASYKAKTDETTSILMDFIRQGIKREYSNARTPQQNGVAERKNRTLIEAARTMVLVTKPQNKTPYELLTSRQPIISYLRPFGCHVTILNTIDQLGKFDEKSDSGFLVGYSLNSKAFRVYNLETKRVEENLHVKFLGNKPNVAGKGHAWMFDLDYLTNSMNYEPVFRKLIFMMNILYCLYGLPTQLLSRAQEPRLKRPLIARHVRSQLVKLNKSFRKSLRSLKDRKKEANDAVRKEATHKYQDANTNNTSLLNAVSTPIGTAGPSIALNDGEPLYPDDPLMPYFEDIYVSPSEGIFTDSSYDDEGVTRSKVHKNSKAHALVSYIQKQQRNTHKDFQHCLSACFLSQIEPKNISQALEDESWVDAMQAGLLQFQIQKSAFLYGTIDEEVYVKQPPGFVDPKFSNKKSWCDKFKELMKNRFQMSSMGELTFFLGLYVKQKEDGIFISQDKYVAKIIKKFDFLSVKTVSTPIETQKPLVKDEEATDVDVTPKTSHLQAVKRIFRYLKGQLKLGLWYPKVSSFDLEAYSDSDYTSANLDRKSTTGGCQFLSRRLISWQCKKQTIVATSTTEAKYVAAAHCCGQVFKELASPKQTALGKDESNPLIVDSLLKTIWLSMNHVITMKHWLFQSKRLLVVVTEDIIRQDLRLDDADGVDCLPTEEIFVELARMGYEKPPPKLTFYKAGFSAQWKFLIHTLVQCAELQGRLEEKDEVNAAIKEVNAAEPTVFDDEEVTMTMAQTFIKMKAKKARLLDEQMAKRLHDEEVKQAAAKEKQEKDAQELQQQYDQKQENIDWNVVVDQMQEKHLDNIRKYQSLKRKPISVSQARKNMIVYTKNIAGYKIRHFKGMTYNQVRPIFEREYNKVQTFLKPDRDEEPAKKRVAEETLLHDIFMFTEKDYPLTDVVLLLMLSTKLQVDEDCEMARDLVMKIFMEANKAKSRKSLDISSK</sequence>
<dbReference type="Pfam" id="PF07727">
    <property type="entry name" value="RVT_2"/>
    <property type="match status" value="1"/>
</dbReference>
<feature type="domain" description="CCHC-type" evidence="4">
    <location>
        <begin position="225"/>
        <end position="239"/>
    </location>
</feature>
<evidence type="ECO:0000256" key="1">
    <source>
        <dbReference type="PROSITE-ProRule" id="PRU00047"/>
    </source>
</evidence>
<dbReference type="InterPro" id="IPR025724">
    <property type="entry name" value="GAG-pre-integrase_dom"/>
</dbReference>
<proteinExistence type="predicted"/>
<dbReference type="Pfam" id="PF25597">
    <property type="entry name" value="SH3_retrovirus"/>
    <property type="match status" value="1"/>
</dbReference>
<dbReference type="Gene3D" id="3.30.420.10">
    <property type="entry name" value="Ribonuclease H-like superfamily/Ribonuclease H"/>
    <property type="match status" value="1"/>
</dbReference>
<dbReference type="InterPro" id="IPR036875">
    <property type="entry name" value="Znf_CCHC_sf"/>
</dbReference>
<feature type="compositionally biased region" description="Basic and acidic residues" evidence="3">
    <location>
        <begin position="1"/>
        <end position="10"/>
    </location>
</feature>